<sequence length="68" mass="7731">MKIASSEEMPSMREFFPRIKNDLTKLTWAKHVNNAVAIQDALEEEKVSESGVHWSPRMLNNGCSGVRK</sequence>
<proteinExistence type="predicted"/>
<dbReference type="EMBL" id="OE185235">
    <property type="protein sequence ID" value="CAD7577186.1"/>
    <property type="molecule type" value="Genomic_DNA"/>
</dbReference>
<dbReference type="AlphaFoldDB" id="A0A7R9JDN3"/>
<organism evidence="1">
    <name type="scientific">Timema californicum</name>
    <name type="common">California timema</name>
    <name type="synonym">Walking stick</name>
    <dbReference type="NCBI Taxonomy" id="61474"/>
    <lineage>
        <taxon>Eukaryota</taxon>
        <taxon>Metazoa</taxon>
        <taxon>Ecdysozoa</taxon>
        <taxon>Arthropoda</taxon>
        <taxon>Hexapoda</taxon>
        <taxon>Insecta</taxon>
        <taxon>Pterygota</taxon>
        <taxon>Neoptera</taxon>
        <taxon>Polyneoptera</taxon>
        <taxon>Phasmatodea</taxon>
        <taxon>Timematodea</taxon>
        <taxon>Timematoidea</taxon>
        <taxon>Timematidae</taxon>
        <taxon>Timema</taxon>
    </lineage>
</organism>
<name>A0A7R9JDN3_TIMCA</name>
<protein>
    <submittedName>
        <fullName evidence="1">(California timema) hypothetical protein</fullName>
    </submittedName>
</protein>
<evidence type="ECO:0000313" key="1">
    <source>
        <dbReference type="EMBL" id="CAD7577186.1"/>
    </source>
</evidence>
<gene>
    <name evidence="1" type="ORF">TCMB3V08_LOCUS9740</name>
</gene>
<accession>A0A7R9JDN3</accession>
<reference evidence="1" key="1">
    <citation type="submission" date="2020-11" db="EMBL/GenBank/DDBJ databases">
        <authorList>
            <person name="Tran Van P."/>
        </authorList>
    </citation>
    <scope>NUCLEOTIDE SEQUENCE</scope>
</reference>